<dbReference type="GO" id="GO:0043531">
    <property type="term" value="F:ADP binding"/>
    <property type="evidence" value="ECO:0007669"/>
    <property type="project" value="UniProtKB-UniRule"/>
</dbReference>
<dbReference type="Proteomes" id="UP000198725">
    <property type="component" value="Unassembled WGS sequence"/>
</dbReference>
<dbReference type="EMBL" id="CP042807">
    <property type="protein sequence ID" value="QEE24903.1"/>
    <property type="molecule type" value="Genomic_DNA"/>
</dbReference>
<evidence type="ECO:0000313" key="7">
    <source>
        <dbReference type="EMBL" id="SFL11998.1"/>
    </source>
</evidence>
<reference evidence="6 9" key="3">
    <citation type="submission" date="2019-08" db="EMBL/GenBank/DDBJ databases">
        <title>Complete genome sequence of Rhodanobacter glycinis strain T01E-68 isolated from tomato root.</title>
        <authorList>
            <person name="Weon H.-Y."/>
            <person name="Lee S.A."/>
        </authorList>
    </citation>
    <scope>NUCLEOTIDE SEQUENCE [LARGE SCALE GENOMIC DNA]</scope>
    <source>
        <strain evidence="6 9">T01E-68</strain>
    </source>
</reference>
<evidence type="ECO:0000313" key="9">
    <source>
        <dbReference type="Proteomes" id="UP000321807"/>
    </source>
</evidence>
<reference evidence="8" key="2">
    <citation type="submission" date="2016-10" db="EMBL/GenBank/DDBJ databases">
        <authorList>
            <person name="Varghese N."/>
            <person name="Submissions S."/>
        </authorList>
    </citation>
    <scope>NUCLEOTIDE SEQUENCE [LARGE SCALE GENOMIC DNA]</scope>
    <source>
        <strain evidence="8">MO64</strain>
    </source>
</reference>
<proteinExistence type="inferred from homology"/>
<keyword evidence="2 5" id="KW-0808">Transferase</keyword>
<dbReference type="EMBL" id="FOSR01000015">
    <property type="protein sequence ID" value="SFL11998.1"/>
    <property type="molecule type" value="Genomic_DNA"/>
</dbReference>
<dbReference type="RefSeq" id="WP_008213854.1">
    <property type="nucleotide sequence ID" value="NZ_CP042807.1"/>
</dbReference>
<name>A0A1I4F210_9GAMM</name>
<dbReference type="EC" id="2.7.11.33" evidence="5"/>
<dbReference type="NCBIfam" id="NF003742">
    <property type="entry name" value="PRK05339.1"/>
    <property type="match status" value="1"/>
</dbReference>
<protein>
    <recommendedName>
        <fullName evidence="5">Putative phosphoenolpyruvate synthase regulatory protein</fullName>
        <shortName evidence="5">PEP synthase regulatory protein</shortName>
        <shortName evidence="5">PSRP</shortName>
        <ecNumber evidence="5">2.7.11.33</ecNumber>
        <ecNumber evidence="5">2.7.4.28</ecNumber>
    </recommendedName>
    <alternativeName>
        <fullName evidence="5">Pyruvate, water dikinase regulatory protein</fullName>
    </alternativeName>
</protein>
<evidence type="ECO:0000313" key="6">
    <source>
        <dbReference type="EMBL" id="QEE24903.1"/>
    </source>
</evidence>
<sequence length="271" mass="30346">MQRTVFFISDSTGITAETIGNSILAQFEGVSFIKHRLPFIDNVHKAENAALRIKTHYAKSGERPIVVNTMADRALCEIVAGTGALMLDVFAPFIGPLEDELGAKRSGAVNRSHGLVDFDKYEARINATNYALSHDDGIDVNYAESDLILVGVSRSGKTPTCLYMALHYGVSAANYPLTDEDLEKLELPARLRPWKDRLYGLTIDPVRLAQIREQRRPGSRYATLKQCRWELEQADRLMRQAGIPSLNTTHVSIEEIASKIFDRFGIERTMF</sequence>
<comment type="function">
    <text evidence="5">Bifunctional serine/threonine kinase and phosphorylase involved in the regulation of the phosphoenolpyruvate synthase (PEPS) by catalyzing its phosphorylation/dephosphorylation.</text>
</comment>
<evidence type="ECO:0000313" key="8">
    <source>
        <dbReference type="Proteomes" id="UP000198725"/>
    </source>
</evidence>
<keyword evidence="3 5" id="KW-0547">Nucleotide-binding</keyword>
<comment type="catalytic activity">
    <reaction evidence="5">
        <text>[pyruvate, water dikinase] + ADP = [pyruvate, water dikinase]-phosphate + AMP + H(+)</text>
        <dbReference type="Rhea" id="RHEA:46020"/>
        <dbReference type="Rhea" id="RHEA-COMP:11425"/>
        <dbReference type="Rhea" id="RHEA-COMP:11426"/>
        <dbReference type="ChEBI" id="CHEBI:15378"/>
        <dbReference type="ChEBI" id="CHEBI:43176"/>
        <dbReference type="ChEBI" id="CHEBI:68546"/>
        <dbReference type="ChEBI" id="CHEBI:456215"/>
        <dbReference type="ChEBI" id="CHEBI:456216"/>
        <dbReference type="EC" id="2.7.11.33"/>
    </reaction>
</comment>
<dbReference type="PANTHER" id="PTHR31756:SF3">
    <property type="entry name" value="PYRUVATE, PHOSPHATE DIKINASE REGULATORY PROTEIN 1, CHLOROPLASTIC"/>
    <property type="match status" value="1"/>
</dbReference>
<dbReference type="KEGG" id="rgl:CS053_10610"/>
<accession>A0A1I4F210</accession>
<organism evidence="7 8">
    <name type="scientific">Rhodanobacter glycinis</name>
    <dbReference type="NCBI Taxonomy" id="582702"/>
    <lineage>
        <taxon>Bacteria</taxon>
        <taxon>Pseudomonadati</taxon>
        <taxon>Pseudomonadota</taxon>
        <taxon>Gammaproteobacteria</taxon>
        <taxon>Lysobacterales</taxon>
        <taxon>Rhodanobacteraceae</taxon>
        <taxon>Rhodanobacter</taxon>
    </lineage>
</organism>
<dbReference type="PANTHER" id="PTHR31756">
    <property type="entry name" value="PYRUVATE, PHOSPHATE DIKINASE REGULATORY PROTEIN 1, CHLOROPLASTIC"/>
    <property type="match status" value="1"/>
</dbReference>
<dbReference type="InterPro" id="IPR026530">
    <property type="entry name" value="PSRP"/>
</dbReference>
<dbReference type="GO" id="GO:0005524">
    <property type="term" value="F:ATP binding"/>
    <property type="evidence" value="ECO:0007669"/>
    <property type="project" value="InterPro"/>
</dbReference>
<evidence type="ECO:0000256" key="4">
    <source>
        <dbReference type="ARBA" id="ARBA00022777"/>
    </source>
</evidence>
<dbReference type="HAMAP" id="MF_01062">
    <property type="entry name" value="PSRP"/>
    <property type="match status" value="1"/>
</dbReference>
<dbReference type="GO" id="GO:0016776">
    <property type="term" value="F:phosphotransferase activity, phosphate group as acceptor"/>
    <property type="evidence" value="ECO:0007669"/>
    <property type="project" value="UniProtKB-UniRule"/>
</dbReference>
<dbReference type="InterPro" id="IPR005177">
    <property type="entry name" value="Kinase-pyrophosphorylase"/>
</dbReference>
<keyword evidence="4 5" id="KW-0418">Kinase</keyword>
<evidence type="ECO:0000256" key="1">
    <source>
        <dbReference type="ARBA" id="ARBA00022527"/>
    </source>
</evidence>
<gene>
    <name evidence="6" type="ORF">CS053_10610</name>
    <name evidence="7" type="ORF">SAMN05192579_11552</name>
</gene>
<evidence type="ECO:0000256" key="5">
    <source>
        <dbReference type="HAMAP-Rule" id="MF_01062"/>
    </source>
</evidence>
<dbReference type="GO" id="GO:0004674">
    <property type="term" value="F:protein serine/threonine kinase activity"/>
    <property type="evidence" value="ECO:0007669"/>
    <property type="project" value="UniProtKB-UniRule"/>
</dbReference>
<keyword evidence="1 5" id="KW-0723">Serine/threonine-protein kinase</keyword>
<dbReference type="Proteomes" id="UP000321807">
    <property type="component" value="Chromosome"/>
</dbReference>
<dbReference type="Pfam" id="PF03618">
    <property type="entry name" value="Kinase-PPPase"/>
    <property type="match status" value="1"/>
</dbReference>
<keyword evidence="8" id="KW-1185">Reference proteome</keyword>
<dbReference type="EC" id="2.7.4.28" evidence="5"/>
<comment type="similarity">
    <text evidence="5">Belongs to the pyruvate, phosphate/water dikinase regulatory protein family. PSRP subfamily.</text>
</comment>
<dbReference type="AlphaFoldDB" id="A0A1I4F210"/>
<reference evidence="7" key="1">
    <citation type="submission" date="2016-10" db="EMBL/GenBank/DDBJ databases">
        <authorList>
            <person name="de Groot N.N."/>
        </authorList>
    </citation>
    <scope>NUCLEOTIDE SEQUENCE [LARGE SCALE GENOMIC DNA]</scope>
    <source>
        <strain evidence="7">MO64</strain>
    </source>
</reference>
<comment type="catalytic activity">
    <reaction evidence="5">
        <text>[pyruvate, water dikinase]-phosphate + phosphate + H(+) = [pyruvate, water dikinase] + diphosphate</text>
        <dbReference type="Rhea" id="RHEA:48580"/>
        <dbReference type="Rhea" id="RHEA-COMP:11425"/>
        <dbReference type="Rhea" id="RHEA-COMP:11426"/>
        <dbReference type="ChEBI" id="CHEBI:15378"/>
        <dbReference type="ChEBI" id="CHEBI:33019"/>
        <dbReference type="ChEBI" id="CHEBI:43176"/>
        <dbReference type="ChEBI" id="CHEBI:43474"/>
        <dbReference type="ChEBI" id="CHEBI:68546"/>
        <dbReference type="EC" id="2.7.4.28"/>
    </reaction>
</comment>
<evidence type="ECO:0000256" key="2">
    <source>
        <dbReference type="ARBA" id="ARBA00022679"/>
    </source>
</evidence>
<evidence type="ECO:0000256" key="3">
    <source>
        <dbReference type="ARBA" id="ARBA00022741"/>
    </source>
</evidence>
<feature type="binding site" evidence="5">
    <location>
        <begin position="151"/>
        <end position="158"/>
    </location>
    <ligand>
        <name>ADP</name>
        <dbReference type="ChEBI" id="CHEBI:456216"/>
    </ligand>
</feature>